<dbReference type="EMBL" id="BKCJ011865240">
    <property type="protein sequence ID" value="GFD59456.1"/>
    <property type="molecule type" value="Genomic_DNA"/>
</dbReference>
<feature type="non-terminal residue" evidence="1">
    <location>
        <position position="1"/>
    </location>
</feature>
<sequence length="75" mass="7615">GGRTAQALAGQHRALVVRGLGQEQVGRLAIGKRLGQLLELAHVGPREGGGVSKQLKQGSPGHGAVVISERCLGAT</sequence>
<gene>
    <name evidence="1" type="ORF">Tci_931425</name>
</gene>
<dbReference type="AlphaFoldDB" id="A0A699XNP7"/>
<organism evidence="1">
    <name type="scientific">Tanacetum cinerariifolium</name>
    <name type="common">Dalmatian daisy</name>
    <name type="synonym">Chrysanthemum cinerariifolium</name>
    <dbReference type="NCBI Taxonomy" id="118510"/>
    <lineage>
        <taxon>Eukaryota</taxon>
        <taxon>Viridiplantae</taxon>
        <taxon>Streptophyta</taxon>
        <taxon>Embryophyta</taxon>
        <taxon>Tracheophyta</taxon>
        <taxon>Spermatophyta</taxon>
        <taxon>Magnoliopsida</taxon>
        <taxon>eudicotyledons</taxon>
        <taxon>Gunneridae</taxon>
        <taxon>Pentapetalae</taxon>
        <taxon>asterids</taxon>
        <taxon>campanulids</taxon>
        <taxon>Asterales</taxon>
        <taxon>Asteraceae</taxon>
        <taxon>Asteroideae</taxon>
        <taxon>Anthemideae</taxon>
        <taxon>Anthemidinae</taxon>
        <taxon>Tanacetum</taxon>
    </lineage>
</organism>
<comment type="caution">
    <text evidence="1">The sequence shown here is derived from an EMBL/GenBank/DDBJ whole genome shotgun (WGS) entry which is preliminary data.</text>
</comment>
<evidence type="ECO:0000313" key="1">
    <source>
        <dbReference type="EMBL" id="GFD59456.1"/>
    </source>
</evidence>
<name>A0A699XNP7_TANCI</name>
<reference evidence="1" key="1">
    <citation type="journal article" date="2019" name="Sci. Rep.">
        <title>Draft genome of Tanacetum cinerariifolium, the natural source of mosquito coil.</title>
        <authorList>
            <person name="Yamashiro T."/>
            <person name="Shiraishi A."/>
            <person name="Satake H."/>
            <person name="Nakayama K."/>
        </authorList>
    </citation>
    <scope>NUCLEOTIDE SEQUENCE</scope>
</reference>
<proteinExistence type="predicted"/>
<protein>
    <submittedName>
        <fullName evidence="1">Uncharacterized protein</fullName>
    </submittedName>
</protein>
<accession>A0A699XNP7</accession>